<keyword evidence="2" id="KW-1185">Reference proteome</keyword>
<feature type="non-terminal residue" evidence="1">
    <location>
        <position position="1"/>
    </location>
</feature>
<dbReference type="EMBL" id="RCHS01000955">
    <property type="protein sequence ID" value="RMX55997.1"/>
    <property type="molecule type" value="Genomic_DNA"/>
</dbReference>
<evidence type="ECO:0000313" key="2">
    <source>
        <dbReference type="Proteomes" id="UP000275408"/>
    </source>
</evidence>
<proteinExistence type="predicted"/>
<dbReference type="AlphaFoldDB" id="A0A3M6UR10"/>
<reference evidence="1 2" key="1">
    <citation type="journal article" date="2018" name="Sci. Rep.">
        <title>Comparative analysis of the Pocillopora damicornis genome highlights role of immune system in coral evolution.</title>
        <authorList>
            <person name="Cunning R."/>
            <person name="Bay R.A."/>
            <person name="Gillette P."/>
            <person name="Baker A.C."/>
            <person name="Traylor-Knowles N."/>
        </authorList>
    </citation>
    <scope>NUCLEOTIDE SEQUENCE [LARGE SCALE GENOMIC DNA]</scope>
    <source>
        <strain evidence="1">RSMAS</strain>
        <tissue evidence="1">Whole animal</tissue>
    </source>
</reference>
<comment type="caution">
    <text evidence="1">The sequence shown here is derived from an EMBL/GenBank/DDBJ whole genome shotgun (WGS) entry which is preliminary data.</text>
</comment>
<gene>
    <name evidence="1" type="ORF">pdam_00016394</name>
</gene>
<dbReference type="Proteomes" id="UP000275408">
    <property type="component" value="Unassembled WGS sequence"/>
</dbReference>
<protein>
    <submittedName>
        <fullName evidence="1">Uncharacterized protein</fullName>
    </submittedName>
</protein>
<evidence type="ECO:0000313" key="1">
    <source>
        <dbReference type="EMBL" id="RMX55997.1"/>
    </source>
</evidence>
<name>A0A3M6UR10_POCDA</name>
<accession>A0A3M6UR10</accession>
<feature type="non-terminal residue" evidence="1">
    <location>
        <position position="116"/>
    </location>
</feature>
<organism evidence="1 2">
    <name type="scientific">Pocillopora damicornis</name>
    <name type="common">Cauliflower coral</name>
    <name type="synonym">Millepora damicornis</name>
    <dbReference type="NCBI Taxonomy" id="46731"/>
    <lineage>
        <taxon>Eukaryota</taxon>
        <taxon>Metazoa</taxon>
        <taxon>Cnidaria</taxon>
        <taxon>Anthozoa</taxon>
        <taxon>Hexacorallia</taxon>
        <taxon>Scleractinia</taxon>
        <taxon>Astrocoeniina</taxon>
        <taxon>Pocilloporidae</taxon>
        <taxon>Pocillopora</taxon>
    </lineage>
</organism>
<sequence>IISFADNLCFFHVSHLFEFSCWLFSTNNLIWIFIPFTWHQSMRSDNSLSGVSRFSLYTGCETLREGFKRKANIVFPSSIKNNCRMKSSQVNPSKVGDVLAAELQSCAEFESKSHET</sequence>